<name>A0A0D0D859_9AGAM</name>
<organism evidence="1 2">
    <name type="scientific">Paxillus rubicundulus Ve08.2h10</name>
    <dbReference type="NCBI Taxonomy" id="930991"/>
    <lineage>
        <taxon>Eukaryota</taxon>
        <taxon>Fungi</taxon>
        <taxon>Dikarya</taxon>
        <taxon>Basidiomycota</taxon>
        <taxon>Agaricomycotina</taxon>
        <taxon>Agaricomycetes</taxon>
        <taxon>Agaricomycetidae</taxon>
        <taxon>Boletales</taxon>
        <taxon>Paxilineae</taxon>
        <taxon>Paxillaceae</taxon>
        <taxon>Paxillus</taxon>
    </lineage>
</organism>
<dbReference type="HOGENOM" id="CLU_2722924_0_0_1"/>
<sequence>MGVKAVETKSAVTEATLHQGMEMCKKLERLYLQYAEGEGLEASHLQCHLQWLQAHLRKVKLDSLVQITYSSL</sequence>
<evidence type="ECO:0000313" key="2">
    <source>
        <dbReference type="Proteomes" id="UP000054538"/>
    </source>
</evidence>
<reference evidence="2" key="2">
    <citation type="submission" date="2015-01" db="EMBL/GenBank/DDBJ databases">
        <title>Evolutionary Origins and Diversification of the Mycorrhizal Mutualists.</title>
        <authorList>
            <consortium name="DOE Joint Genome Institute"/>
            <consortium name="Mycorrhizal Genomics Consortium"/>
            <person name="Kohler A."/>
            <person name="Kuo A."/>
            <person name="Nagy L.G."/>
            <person name="Floudas D."/>
            <person name="Copeland A."/>
            <person name="Barry K.W."/>
            <person name="Cichocki N."/>
            <person name="Veneault-Fourrey C."/>
            <person name="LaButti K."/>
            <person name="Lindquist E.A."/>
            <person name="Lipzen A."/>
            <person name="Lundell T."/>
            <person name="Morin E."/>
            <person name="Murat C."/>
            <person name="Riley R."/>
            <person name="Ohm R."/>
            <person name="Sun H."/>
            <person name="Tunlid A."/>
            <person name="Henrissat B."/>
            <person name="Grigoriev I.V."/>
            <person name="Hibbett D.S."/>
            <person name="Martin F."/>
        </authorList>
    </citation>
    <scope>NUCLEOTIDE SEQUENCE [LARGE SCALE GENOMIC DNA]</scope>
    <source>
        <strain evidence="2">Ve08.2h10</strain>
    </source>
</reference>
<evidence type="ECO:0000313" key="1">
    <source>
        <dbReference type="EMBL" id="KIK93142.1"/>
    </source>
</evidence>
<dbReference type="Proteomes" id="UP000054538">
    <property type="component" value="Unassembled WGS sequence"/>
</dbReference>
<gene>
    <name evidence="1" type="ORF">PAXRUDRAFT_145721</name>
</gene>
<keyword evidence="2" id="KW-1185">Reference proteome</keyword>
<reference evidence="1 2" key="1">
    <citation type="submission" date="2014-04" db="EMBL/GenBank/DDBJ databases">
        <authorList>
            <consortium name="DOE Joint Genome Institute"/>
            <person name="Kuo A."/>
            <person name="Kohler A."/>
            <person name="Jargeat P."/>
            <person name="Nagy L.G."/>
            <person name="Floudas D."/>
            <person name="Copeland A."/>
            <person name="Barry K.W."/>
            <person name="Cichocki N."/>
            <person name="Veneault-Fourrey C."/>
            <person name="LaButti K."/>
            <person name="Lindquist E.A."/>
            <person name="Lipzen A."/>
            <person name="Lundell T."/>
            <person name="Morin E."/>
            <person name="Murat C."/>
            <person name="Sun H."/>
            <person name="Tunlid A."/>
            <person name="Henrissat B."/>
            <person name="Grigoriev I.V."/>
            <person name="Hibbett D.S."/>
            <person name="Martin F."/>
            <person name="Nordberg H.P."/>
            <person name="Cantor M.N."/>
            <person name="Hua S.X."/>
        </authorList>
    </citation>
    <scope>NUCLEOTIDE SEQUENCE [LARGE SCALE GENOMIC DNA]</scope>
    <source>
        <strain evidence="1 2">Ve08.2h10</strain>
    </source>
</reference>
<dbReference type="EMBL" id="KN825210">
    <property type="protein sequence ID" value="KIK93142.1"/>
    <property type="molecule type" value="Genomic_DNA"/>
</dbReference>
<proteinExistence type="predicted"/>
<accession>A0A0D0D859</accession>
<dbReference type="AlphaFoldDB" id="A0A0D0D859"/>
<protein>
    <submittedName>
        <fullName evidence="1">Uncharacterized protein</fullName>
    </submittedName>
</protein>
<dbReference type="InParanoid" id="A0A0D0D859"/>